<dbReference type="PANTHER" id="PTHR11271:SF48">
    <property type="entry name" value="AMIDOHYDROLASE-RELATED DOMAIN-CONTAINING PROTEIN"/>
    <property type="match status" value="1"/>
</dbReference>
<dbReference type="EMBL" id="VFRP01000002">
    <property type="protein sequence ID" value="TPE53037.1"/>
    <property type="molecule type" value="Genomic_DNA"/>
</dbReference>
<evidence type="ECO:0000256" key="1">
    <source>
        <dbReference type="ARBA" id="ARBA00001947"/>
    </source>
</evidence>
<dbReference type="InterPro" id="IPR010252">
    <property type="entry name" value="HutF"/>
</dbReference>
<evidence type="ECO:0000256" key="4">
    <source>
        <dbReference type="ARBA" id="ARBA00022833"/>
    </source>
</evidence>
<evidence type="ECO:0000256" key="3">
    <source>
        <dbReference type="ARBA" id="ARBA00022801"/>
    </source>
</evidence>
<dbReference type="Pfam" id="PF01979">
    <property type="entry name" value="Amidohydro_1"/>
    <property type="match status" value="1"/>
</dbReference>
<evidence type="ECO:0000259" key="5">
    <source>
        <dbReference type="Pfam" id="PF01979"/>
    </source>
</evidence>
<dbReference type="OrthoDB" id="9796020at2"/>
<dbReference type="AlphaFoldDB" id="A0A501WZ97"/>
<dbReference type="InterPro" id="IPR011059">
    <property type="entry name" value="Metal-dep_hydrolase_composite"/>
</dbReference>
<proteinExistence type="predicted"/>
<dbReference type="GO" id="GO:0019239">
    <property type="term" value="F:deaminase activity"/>
    <property type="evidence" value="ECO:0007669"/>
    <property type="project" value="TreeGrafter"/>
</dbReference>
<evidence type="ECO:0000256" key="2">
    <source>
        <dbReference type="ARBA" id="ARBA00022723"/>
    </source>
</evidence>
<dbReference type="SUPFAM" id="SSF51338">
    <property type="entry name" value="Composite domain of metallo-dependent hydrolases"/>
    <property type="match status" value="1"/>
</dbReference>
<comment type="cofactor">
    <cofactor evidence="1">
        <name>Zn(2+)</name>
        <dbReference type="ChEBI" id="CHEBI:29105"/>
    </cofactor>
</comment>
<dbReference type="SUPFAM" id="SSF51556">
    <property type="entry name" value="Metallo-dependent hydrolases"/>
    <property type="match status" value="1"/>
</dbReference>
<dbReference type="EC" id="3.5.3.13" evidence="7"/>
<dbReference type="PANTHER" id="PTHR11271">
    <property type="entry name" value="GUANINE DEAMINASE"/>
    <property type="match status" value="1"/>
</dbReference>
<feature type="domain" description="Formimidoylglutamate deiminase N-terminal" evidence="6">
    <location>
        <begin position="10"/>
        <end position="48"/>
    </location>
</feature>
<feature type="domain" description="Amidohydrolase-related" evidence="5">
    <location>
        <begin position="55"/>
        <end position="430"/>
    </location>
</feature>
<dbReference type="InterPro" id="IPR032466">
    <property type="entry name" value="Metal_Hydrolase"/>
</dbReference>
<evidence type="ECO:0000313" key="8">
    <source>
        <dbReference type="Proteomes" id="UP000319255"/>
    </source>
</evidence>
<dbReference type="Proteomes" id="UP000319255">
    <property type="component" value="Unassembled WGS sequence"/>
</dbReference>
<dbReference type="NCBIfam" id="TIGR02022">
    <property type="entry name" value="hutF"/>
    <property type="match status" value="1"/>
</dbReference>
<dbReference type="GO" id="GO:0046872">
    <property type="term" value="F:metal ion binding"/>
    <property type="evidence" value="ECO:0007669"/>
    <property type="project" value="UniProtKB-KW"/>
</dbReference>
<gene>
    <name evidence="7" type="ORF">FJM51_03150</name>
</gene>
<name>A0A501WZ97_9RHOB</name>
<dbReference type="GO" id="GO:0050416">
    <property type="term" value="F:formimidoylglutamate deiminase activity"/>
    <property type="evidence" value="ECO:0007669"/>
    <property type="project" value="UniProtKB-EC"/>
</dbReference>
<dbReference type="Gene3D" id="2.30.40.10">
    <property type="entry name" value="Urease, subunit C, domain 1"/>
    <property type="match status" value="1"/>
</dbReference>
<dbReference type="Pfam" id="PF22429">
    <property type="entry name" value="HutF_N"/>
    <property type="match status" value="1"/>
</dbReference>
<dbReference type="InterPro" id="IPR006680">
    <property type="entry name" value="Amidohydro-rel"/>
</dbReference>
<keyword evidence="3 7" id="KW-0378">Hydrolase</keyword>
<evidence type="ECO:0000313" key="7">
    <source>
        <dbReference type="EMBL" id="TPE53037.1"/>
    </source>
</evidence>
<keyword evidence="4" id="KW-0862">Zinc</keyword>
<organism evidence="7 8">
    <name type="scientific">Amaricoccus solimangrovi</name>
    <dbReference type="NCBI Taxonomy" id="2589815"/>
    <lineage>
        <taxon>Bacteria</taxon>
        <taxon>Pseudomonadati</taxon>
        <taxon>Pseudomonadota</taxon>
        <taxon>Alphaproteobacteria</taxon>
        <taxon>Rhodobacterales</taxon>
        <taxon>Paracoccaceae</taxon>
        <taxon>Amaricoccus</taxon>
    </lineage>
</organism>
<keyword evidence="8" id="KW-1185">Reference proteome</keyword>
<evidence type="ECO:0000259" key="6">
    <source>
        <dbReference type="Pfam" id="PF22429"/>
    </source>
</evidence>
<sequence>MGGAAVARNLFAPLALLPEGWVRDLRLEIAEGRILGLTPNSDPRPGDDLLAGRALLPAPSNLHSHTFQRAMAGMTERRGPSPDSFWTWRRLMYKFLDHLTPDQVEAIAAFAFVEMLEAGFAAVAEFHYLHHRPGGGAYDNPAEMSERIAAAAAAAGIGLTLLPVLYTYGGAGAAPLDGGQLRFGCDLDRYLALIAARPRLAADGVVGTAPHSLRATTPDELRALTASGAPGPRHIHAAEQVEEVAQIKAWLGTRPVDFLLSEIGLDPRWCLIHATQMTETETRELAVSGAVAGLCPITEASLGDGIFNGPDFLAAGGTFGLGTDSNIQIGLSAELRQLEYSQRLRDRARNVLAPAGASTGAALYEGALRGGARALGRETGAIRTGAWADLVTLDREHDSLMALDDGQLIDGFIFTDPRGAVRDVWSAGRHVVREGHHVARARIERGWRETMTTLRALI</sequence>
<dbReference type="Gene3D" id="3.20.20.140">
    <property type="entry name" value="Metal-dependent hydrolases"/>
    <property type="match status" value="1"/>
</dbReference>
<protein>
    <submittedName>
        <fullName evidence="7">Formimidoylglutamate deiminase</fullName>
        <ecNumber evidence="7">3.5.3.13</ecNumber>
    </submittedName>
</protein>
<dbReference type="NCBIfam" id="NF006684">
    <property type="entry name" value="PRK09229.1-5"/>
    <property type="match status" value="1"/>
</dbReference>
<keyword evidence="2" id="KW-0479">Metal-binding</keyword>
<dbReference type="GO" id="GO:0005829">
    <property type="term" value="C:cytosol"/>
    <property type="evidence" value="ECO:0007669"/>
    <property type="project" value="TreeGrafter"/>
</dbReference>
<accession>A0A501WZ97</accession>
<comment type="caution">
    <text evidence="7">The sequence shown here is derived from an EMBL/GenBank/DDBJ whole genome shotgun (WGS) entry which is preliminary data.</text>
</comment>
<reference evidence="7 8" key="1">
    <citation type="submission" date="2019-06" db="EMBL/GenBank/DDBJ databases">
        <title>A novel bacterium of genus Amaricoccus, isolated from marine sediment.</title>
        <authorList>
            <person name="Huang H."/>
            <person name="Mo K."/>
            <person name="Hu Y."/>
        </authorList>
    </citation>
    <scope>NUCLEOTIDE SEQUENCE [LARGE SCALE GENOMIC DNA]</scope>
    <source>
        <strain evidence="7 8">HB172011</strain>
    </source>
</reference>
<dbReference type="InterPro" id="IPR055156">
    <property type="entry name" value="HutF-like_N"/>
</dbReference>
<dbReference type="InterPro" id="IPR051607">
    <property type="entry name" value="Metallo-dep_hydrolases"/>
</dbReference>